<gene>
    <name evidence="1" type="ORF">ONB1V03_LOCUS22873</name>
</gene>
<keyword evidence="2" id="KW-1185">Reference proteome</keyword>
<dbReference type="EMBL" id="CAJPVJ010054079">
    <property type="protein sequence ID" value="CAG2183453.1"/>
    <property type="molecule type" value="Genomic_DNA"/>
</dbReference>
<accession>A0A7R9R1J0</accession>
<evidence type="ECO:0000313" key="2">
    <source>
        <dbReference type="Proteomes" id="UP000728032"/>
    </source>
</evidence>
<name>A0A7R9R1J0_9ACAR</name>
<dbReference type="AlphaFoldDB" id="A0A7R9R1J0"/>
<dbReference type="Proteomes" id="UP000728032">
    <property type="component" value="Unassembled WGS sequence"/>
</dbReference>
<reference evidence="1" key="1">
    <citation type="submission" date="2020-11" db="EMBL/GenBank/DDBJ databases">
        <authorList>
            <person name="Tran Van P."/>
        </authorList>
    </citation>
    <scope>NUCLEOTIDE SEQUENCE</scope>
</reference>
<feature type="non-terminal residue" evidence="1">
    <location>
        <position position="1"/>
    </location>
</feature>
<organism evidence="1">
    <name type="scientific">Oppiella nova</name>
    <dbReference type="NCBI Taxonomy" id="334625"/>
    <lineage>
        <taxon>Eukaryota</taxon>
        <taxon>Metazoa</taxon>
        <taxon>Ecdysozoa</taxon>
        <taxon>Arthropoda</taxon>
        <taxon>Chelicerata</taxon>
        <taxon>Arachnida</taxon>
        <taxon>Acari</taxon>
        <taxon>Acariformes</taxon>
        <taxon>Sarcoptiformes</taxon>
        <taxon>Oribatida</taxon>
        <taxon>Brachypylina</taxon>
        <taxon>Oppioidea</taxon>
        <taxon>Oppiidae</taxon>
        <taxon>Oppiella</taxon>
    </lineage>
</organism>
<sequence length="59" mass="6782">SEVNEYKRLYEELHSLGSGAFGEVLTIYGNNIVSNISVNVCRIFFITNHKYLVDNRENT</sequence>
<dbReference type="EMBL" id="OC968904">
    <property type="protein sequence ID" value="CAD7666432.1"/>
    <property type="molecule type" value="Genomic_DNA"/>
</dbReference>
<evidence type="ECO:0000313" key="1">
    <source>
        <dbReference type="EMBL" id="CAD7666432.1"/>
    </source>
</evidence>
<proteinExistence type="predicted"/>
<feature type="non-terminal residue" evidence="1">
    <location>
        <position position="59"/>
    </location>
</feature>
<protein>
    <submittedName>
        <fullName evidence="1">Uncharacterized protein</fullName>
    </submittedName>
</protein>